<evidence type="ECO:0000256" key="7">
    <source>
        <dbReference type="ARBA" id="ARBA00022842"/>
    </source>
</evidence>
<dbReference type="Gene3D" id="3.30.460.10">
    <property type="entry name" value="Beta Polymerase, domain 2"/>
    <property type="match status" value="1"/>
</dbReference>
<accession>A0A927GGU3</accession>
<evidence type="ECO:0000313" key="9">
    <source>
        <dbReference type="EMBL" id="MBD2756970.1"/>
    </source>
</evidence>
<dbReference type="AlphaFoldDB" id="A0A927GGU3"/>
<name>A0A927GGU3_9BACT</name>
<sequence>MTTATQNQQIINYLKPYQPERVGIFGSWARSENGPKSDLDILVKLSKPVSLLTFARMERELSETLNIKVDLVSENALQNERLRQYIMRDLQEISG</sequence>
<dbReference type="PANTHER" id="PTHR33571">
    <property type="entry name" value="SSL8005 PROTEIN"/>
    <property type="match status" value="1"/>
</dbReference>
<keyword evidence="6" id="KW-0067">ATP-binding</keyword>
<evidence type="ECO:0000256" key="2">
    <source>
        <dbReference type="ARBA" id="ARBA00022679"/>
    </source>
</evidence>
<keyword evidence="2" id="KW-0808">Transferase</keyword>
<evidence type="ECO:0000256" key="1">
    <source>
        <dbReference type="ARBA" id="ARBA00001946"/>
    </source>
</evidence>
<feature type="domain" description="Polymerase beta nucleotidyltransferase" evidence="8">
    <location>
        <begin position="8"/>
        <end position="89"/>
    </location>
</feature>
<comment type="cofactor">
    <cofactor evidence="1">
        <name>Mg(2+)</name>
        <dbReference type="ChEBI" id="CHEBI:18420"/>
    </cofactor>
</comment>
<evidence type="ECO:0000256" key="5">
    <source>
        <dbReference type="ARBA" id="ARBA00022741"/>
    </source>
</evidence>
<evidence type="ECO:0000313" key="10">
    <source>
        <dbReference type="Proteomes" id="UP000653797"/>
    </source>
</evidence>
<keyword evidence="5" id="KW-0547">Nucleotide-binding</keyword>
<keyword evidence="10" id="KW-1185">Reference proteome</keyword>
<dbReference type="GO" id="GO:0005524">
    <property type="term" value="F:ATP binding"/>
    <property type="evidence" value="ECO:0007669"/>
    <property type="project" value="UniProtKB-KW"/>
</dbReference>
<gene>
    <name evidence="9" type="ORF">IC230_29085</name>
</gene>
<dbReference type="SUPFAM" id="SSF81301">
    <property type="entry name" value="Nucleotidyltransferase"/>
    <property type="match status" value="1"/>
</dbReference>
<dbReference type="GO" id="GO:0016779">
    <property type="term" value="F:nucleotidyltransferase activity"/>
    <property type="evidence" value="ECO:0007669"/>
    <property type="project" value="UniProtKB-KW"/>
</dbReference>
<evidence type="ECO:0000256" key="6">
    <source>
        <dbReference type="ARBA" id="ARBA00022840"/>
    </source>
</evidence>
<dbReference type="CDD" id="cd05403">
    <property type="entry name" value="NT_KNTase_like"/>
    <property type="match status" value="1"/>
</dbReference>
<dbReference type="PANTHER" id="PTHR33571:SF14">
    <property type="entry name" value="PROTEIN ADENYLYLTRANSFERASE MJ0435-RELATED"/>
    <property type="match status" value="1"/>
</dbReference>
<dbReference type="Proteomes" id="UP000653797">
    <property type="component" value="Unassembled WGS sequence"/>
</dbReference>
<dbReference type="InterPro" id="IPR052038">
    <property type="entry name" value="Type-VII_TA_antitoxin"/>
</dbReference>
<reference evidence="9" key="1">
    <citation type="submission" date="2020-09" db="EMBL/GenBank/DDBJ databases">
        <authorList>
            <person name="Kim M.K."/>
        </authorList>
    </citation>
    <scope>NUCLEOTIDE SEQUENCE</scope>
    <source>
        <strain evidence="9">BT704</strain>
    </source>
</reference>
<protein>
    <submittedName>
        <fullName evidence="9">Nucleotidyltransferase family protein</fullName>
    </submittedName>
</protein>
<evidence type="ECO:0000259" key="8">
    <source>
        <dbReference type="Pfam" id="PF18765"/>
    </source>
</evidence>
<dbReference type="InterPro" id="IPR043519">
    <property type="entry name" value="NT_sf"/>
</dbReference>
<organism evidence="9 10">
    <name type="scientific">Spirosoma validum</name>
    <dbReference type="NCBI Taxonomy" id="2771355"/>
    <lineage>
        <taxon>Bacteria</taxon>
        <taxon>Pseudomonadati</taxon>
        <taxon>Bacteroidota</taxon>
        <taxon>Cytophagia</taxon>
        <taxon>Cytophagales</taxon>
        <taxon>Cytophagaceae</taxon>
        <taxon>Spirosoma</taxon>
    </lineage>
</organism>
<keyword evidence="3" id="KW-0548">Nucleotidyltransferase</keyword>
<evidence type="ECO:0000256" key="3">
    <source>
        <dbReference type="ARBA" id="ARBA00022695"/>
    </source>
</evidence>
<dbReference type="InterPro" id="IPR041633">
    <property type="entry name" value="Polbeta"/>
</dbReference>
<comment type="caution">
    <text evidence="9">The sequence shown here is derived from an EMBL/GenBank/DDBJ whole genome shotgun (WGS) entry which is preliminary data.</text>
</comment>
<keyword evidence="7" id="KW-0460">Magnesium</keyword>
<dbReference type="GO" id="GO:0046872">
    <property type="term" value="F:metal ion binding"/>
    <property type="evidence" value="ECO:0007669"/>
    <property type="project" value="UniProtKB-KW"/>
</dbReference>
<proteinExistence type="predicted"/>
<dbReference type="Pfam" id="PF18765">
    <property type="entry name" value="Polbeta"/>
    <property type="match status" value="1"/>
</dbReference>
<evidence type="ECO:0000256" key="4">
    <source>
        <dbReference type="ARBA" id="ARBA00022723"/>
    </source>
</evidence>
<keyword evidence="4" id="KW-0479">Metal-binding</keyword>
<dbReference type="EMBL" id="JACXAA010000015">
    <property type="protein sequence ID" value="MBD2756970.1"/>
    <property type="molecule type" value="Genomic_DNA"/>
</dbReference>